<sequence length="892" mass="98942">MPRAKEATAGASTAQAQQDAVSDGIDSFELPRSLIMKLARASQVSIDFDAFYAFIRFVCFEQRSVISQVPENTKFSKDVILSILKASTVFVNYLALELVEFNDIAKSIQGELPTYREMQRADKRKGGKAKAKDTPESASAASKPKGKGKAAASSDHPDQQHIPTIHIRPPASVAQPVAEAGHEQRPSEDVDEDQEMLDQDQEDGGEDVDEEMEDEEGDEDEPEDTMALEDEETGGTRRDLRQLALVLIFLNWWTTDVAVSSRLSAYSGLLPTIDLVVQSVKESFTDHLDGLSKRQSSRTPLQSVSQVFHLFRTSPLEPHGAKIARIWNRHPTLKAQWNTTAPVNSLPNELFVEIFLLAKPCSIGSGRCTTLPYTVSWAPLMLVCRHWRDLILSTPRLWRVVTVGKGLQWMELAVCRSQHATLDITFWWNSPVLAALNILLPVAERIAAQTFEGMDEHQLAAALHLVDVAHSHLTKLCLTRAFRERGGDAPWRSAFPNIPLHSVSFDRQRFPAMTTLAIEGISMILRDPQAFFSQLCVLSVERCVLLCDPPIFTLSTFLDMLASCPRLEEVHLTKILSQFYHDLGPQSQPGRATHQSRIRIVSIPKLRKLVLQDEAGVVSSFMSSLYVPPNVFVWLQNEVDSLSQDSPALFLPLLPHNPGQTLPVLANLRVLNIMFDIGCNMFEIVASSEGGRLYLSLVVGREHHTELPVSRALGEIIQLYANAPLTDVTVELVVNNLVLEDAEWNRFFAALRAVEDLTVCGVSIDARKVFAALAQSQPDDDGGSVIVCPKLRTLCINGPLWTDDAQDCIVRCLATRARGGATALEKLQLEPCFDMYKEFKGAKRAFLSEIGEVFTGEVEFGYDLIVDPSDSEDEDNDDNDNGDDNDGGDDNE</sequence>
<dbReference type="AlphaFoldDB" id="A0A5K1JST4"/>
<evidence type="ECO:0000313" key="3">
    <source>
        <dbReference type="EMBL" id="VWO94957.1"/>
    </source>
</evidence>
<organism evidence="3">
    <name type="scientific">Ganoderma boninense</name>
    <dbReference type="NCBI Taxonomy" id="34458"/>
    <lineage>
        <taxon>Eukaryota</taxon>
        <taxon>Fungi</taxon>
        <taxon>Dikarya</taxon>
        <taxon>Basidiomycota</taxon>
        <taxon>Agaricomycotina</taxon>
        <taxon>Agaricomycetes</taxon>
        <taxon>Polyporales</taxon>
        <taxon>Polyporaceae</taxon>
        <taxon>Ganoderma</taxon>
    </lineage>
</organism>
<dbReference type="Pfam" id="PF12937">
    <property type="entry name" value="F-box-like"/>
    <property type="match status" value="1"/>
</dbReference>
<dbReference type="GO" id="GO:0046982">
    <property type="term" value="F:protein heterodimerization activity"/>
    <property type="evidence" value="ECO:0007669"/>
    <property type="project" value="InterPro"/>
</dbReference>
<dbReference type="Gene3D" id="1.10.20.10">
    <property type="entry name" value="Histone, subunit A"/>
    <property type="match status" value="1"/>
</dbReference>
<feature type="compositionally biased region" description="Acidic residues" evidence="1">
    <location>
        <begin position="189"/>
        <end position="233"/>
    </location>
</feature>
<feature type="compositionally biased region" description="Acidic residues" evidence="1">
    <location>
        <begin position="869"/>
        <end position="892"/>
    </location>
</feature>
<feature type="domain" description="F-box" evidence="2">
    <location>
        <begin position="344"/>
        <end position="400"/>
    </location>
</feature>
<dbReference type="Gene3D" id="1.20.1280.50">
    <property type="match status" value="1"/>
</dbReference>
<dbReference type="EMBL" id="LR724374">
    <property type="protein sequence ID" value="VWO94957.1"/>
    <property type="molecule type" value="Genomic_DNA"/>
</dbReference>
<dbReference type="InterPro" id="IPR001810">
    <property type="entry name" value="F-box_dom"/>
</dbReference>
<dbReference type="SUPFAM" id="SSF47113">
    <property type="entry name" value="Histone-fold"/>
    <property type="match status" value="1"/>
</dbReference>
<dbReference type="InterPro" id="IPR009072">
    <property type="entry name" value="Histone-fold"/>
</dbReference>
<feature type="compositionally biased region" description="Low complexity" evidence="1">
    <location>
        <begin position="137"/>
        <end position="154"/>
    </location>
</feature>
<feature type="region of interest" description="Disordered" evidence="1">
    <location>
        <begin position="116"/>
        <end position="236"/>
    </location>
</feature>
<evidence type="ECO:0000256" key="1">
    <source>
        <dbReference type="SAM" id="MobiDB-lite"/>
    </source>
</evidence>
<protein>
    <submittedName>
        <fullName evidence="3">CBFD_NFYB_HMF domain-containing protein</fullName>
    </submittedName>
</protein>
<feature type="region of interest" description="Disordered" evidence="1">
    <location>
        <begin position="866"/>
        <end position="892"/>
    </location>
</feature>
<accession>A0A5K1JST4</accession>
<reference evidence="3" key="1">
    <citation type="submission" date="2019-10" db="EMBL/GenBank/DDBJ databases">
        <authorList>
            <person name="Nor Muhammad N."/>
        </authorList>
    </citation>
    <scope>NUCLEOTIDE SEQUENCE</scope>
</reference>
<gene>
    <name evidence="3" type="primary">I1RC79</name>
</gene>
<evidence type="ECO:0000259" key="2">
    <source>
        <dbReference type="Pfam" id="PF12937"/>
    </source>
</evidence>
<proteinExistence type="predicted"/>
<name>A0A5K1JST4_9APHY</name>